<reference evidence="2" key="2">
    <citation type="journal article" date="2021" name="PeerJ">
        <title>Extensive microbial diversity within the chicken gut microbiome revealed by metagenomics and culture.</title>
        <authorList>
            <person name="Gilroy R."/>
            <person name="Ravi A."/>
            <person name="Getino M."/>
            <person name="Pursley I."/>
            <person name="Horton D.L."/>
            <person name="Alikhan N.F."/>
            <person name="Baker D."/>
            <person name="Gharbi K."/>
            <person name="Hall N."/>
            <person name="Watson M."/>
            <person name="Adriaenssens E.M."/>
            <person name="Foster-Nyarko E."/>
            <person name="Jarju S."/>
            <person name="Secka A."/>
            <person name="Antonio M."/>
            <person name="Oren A."/>
            <person name="Chaudhuri R.R."/>
            <person name="La Ragione R."/>
            <person name="Hildebrand F."/>
            <person name="Pallen M.J."/>
        </authorList>
    </citation>
    <scope>NUCLEOTIDE SEQUENCE</scope>
    <source>
        <strain evidence="2">ChiW13-3771</strain>
    </source>
</reference>
<dbReference type="InterPro" id="IPR009620">
    <property type="entry name" value="UPF0236"/>
</dbReference>
<dbReference type="EMBL" id="DVHN01000038">
    <property type="protein sequence ID" value="HIR87958.1"/>
    <property type="molecule type" value="Genomic_DNA"/>
</dbReference>
<dbReference type="AlphaFoldDB" id="A0A9D1JCA4"/>
<dbReference type="Proteomes" id="UP000824201">
    <property type="component" value="Unassembled WGS sequence"/>
</dbReference>
<dbReference type="NCBIfam" id="NF033529">
    <property type="entry name" value="transpos_ISLre2"/>
    <property type="match status" value="1"/>
</dbReference>
<comment type="caution">
    <text evidence="2">The sequence shown here is derived from an EMBL/GenBank/DDBJ whole genome shotgun (WGS) entry which is preliminary data.</text>
</comment>
<organism evidence="2 3">
    <name type="scientific">Candidatus Fimimorpha faecalis</name>
    <dbReference type="NCBI Taxonomy" id="2840824"/>
    <lineage>
        <taxon>Bacteria</taxon>
        <taxon>Bacillati</taxon>
        <taxon>Bacillota</taxon>
        <taxon>Clostridia</taxon>
        <taxon>Eubacteriales</taxon>
        <taxon>Candidatus Fimimorpha</taxon>
    </lineage>
</organism>
<accession>A0A9D1JCA4</accession>
<comment type="similarity">
    <text evidence="1">Belongs to the UPF0236 family.</text>
</comment>
<sequence length="480" mass="56611">MLNSIQHFVKNGIPQLEESQKNFMQDPAHLDQFVNQVKQMVLELGCHIVSETLEECNLMLEESIKRRIYWHIKDRTERTLLTSIGMVRFTHTRYTHKETKESAYLLDRILGLSAHTRLSMDAKACILEEAAQSSYRKAGEHLPESVSKETVMRSVHSLNIPKQEENRKEEKRQVKTLYVEADEDHIALQFHEKKGDIKCWKGHKDNQQIVKMVYVHEGIEKKEKRNQLKQPFFFGGIYPRKENEELWKEVDEYIKKTYDRENIEEIRFQSDGGGWMKKGVELLGGRFVLDGFHLRKYGKRMCRLAEKEEMEEELLTWIGRKQKGKVERWVKEAGGGLEERKQKKLEESWNYLKRNWKGVQERLEEKEENIGSSTEGHVSHILSARMSSRPMGWSRKGADRLAQLRIYLKNGRDVEKLLLGQKEEGEEKEEEKRYFSVHEILEWERRNQKKNGKYIEALQAKVSRQIGAKFYFHSAIAGIC</sequence>
<name>A0A9D1JCA4_9FIRM</name>
<reference evidence="2" key="1">
    <citation type="submission" date="2020-10" db="EMBL/GenBank/DDBJ databases">
        <authorList>
            <person name="Gilroy R."/>
        </authorList>
    </citation>
    <scope>NUCLEOTIDE SEQUENCE</scope>
    <source>
        <strain evidence="2">ChiW13-3771</strain>
    </source>
</reference>
<evidence type="ECO:0000313" key="3">
    <source>
        <dbReference type="Proteomes" id="UP000824201"/>
    </source>
</evidence>
<proteinExistence type="inferred from homology"/>
<dbReference type="Pfam" id="PF06782">
    <property type="entry name" value="UPF0236"/>
    <property type="match status" value="1"/>
</dbReference>
<evidence type="ECO:0000313" key="2">
    <source>
        <dbReference type="EMBL" id="HIR87958.1"/>
    </source>
</evidence>
<gene>
    <name evidence="2" type="ORF">IAC96_03310</name>
</gene>
<protein>
    <submittedName>
        <fullName evidence="2">ISLre2 family transposase</fullName>
    </submittedName>
</protein>
<evidence type="ECO:0000256" key="1">
    <source>
        <dbReference type="ARBA" id="ARBA00006539"/>
    </source>
</evidence>